<dbReference type="AlphaFoldDB" id="A0A3M7SK22"/>
<evidence type="ECO:0000313" key="1">
    <source>
        <dbReference type="EMBL" id="RNA36055.1"/>
    </source>
</evidence>
<reference evidence="1 2" key="1">
    <citation type="journal article" date="2018" name="Sci. Rep.">
        <title>Genomic signatures of local adaptation to the degree of environmental predictability in rotifers.</title>
        <authorList>
            <person name="Franch-Gras L."/>
            <person name="Hahn C."/>
            <person name="Garcia-Roger E.M."/>
            <person name="Carmona M.J."/>
            <person name="Serra M."/>
            <person name="Gomez A."/>
        </authorList>
    </citation>
    <scope>NUCLEOTIDE SEQUENCE [LARGE SCALE GENOMIC DNA]</scope>
    <source>
        <strain evidence="1">HYR1</strain>
    </source>
</reference>
<evidence type="ECO:0000313" key="2">
    <source>
        <dbReference type="Proteomes" id="UP000276133"/>
    </source>
</evidence>
<dbReference type="EMBL" id="REGN01001246">
    <property type="protein sequence ID" value="RNA36055.1"/>
    <property type="molecule type" value="Genomic_DNA"/>
</dbReference>
<proteinExistence type="predicted"/>
<organism evidence="1 2">
    <name type="scientific">Brachionus plicatilis</name>
    <name type="common">Marine rotifer</name>
    <name type="synonym">Brachionus muelleri</name>
    <dbReference type="NCBI Taxonomy" id="10195"/>
    <lineage>
        <taxon>Eukaryota</taxon>
        <taxon>Metazoa</taxon>
        <taxon>Spiralia</taxon>
        <taxon>Gnathifera</taxon>
        <taxon>Rotifera</taxon>
        <taxon>Eurotatoria</taxon>
        <taxon>Monogononta</taxon>
        <taxon>Pseudotrocha</taxon>
        <taxon>Ploima</taxon>
        <taxon>Brachionidae</taxon>
        <taxon>Brachionus</taxon>
    </lineage>
</organism>
<dbReference type="Proteomes" id="UP000276133">
    <property type="component" value="Unassembled WGS sequence"/>
</dbReference>
<gene>
    <name evidence="1" type="ORF">BpHYR1_052705</name>
</gene>
<protein>
    <submittedName>
        <fullName evidence="1">Uncharacterized protein</fullName>
    </submittedName>
</protein>
<sequence>MIMIKINLIASKTILTNLKNLREKKSLKLFKFFPILYDLVWEEKSDKNEINSLNDIFENLKKLNFPQSICGDSKSNKLNEQLYQAGGHTGIFGFG</sequence>
<accession>A0A3M7SK22</accession>
<comment type="caution">
    <text evidence="1">The sequence shown here is derived from an EMBL/GenBank/DDBJ whole genome shotgun (WGS) entry which is preliminary data.</text>
</comment>
<name>A0A3M7SK22_BRAPC</name>
<keyword evidence="2" id="KW-1185">Reference proteome</keyword>